<evidence type="ECO:0000313" key="3">
    <source>
        <dbReference type="Proteomes" id="UP001497480"/>
    </source>
</evidence>
<accession>A0AAV1WU29</accession>
<evidence type="ECO:0000313" key="2">
    <source>
        <dbReference type="EMBL" id="CAL0312667.1"/>
    </source>
</evidence>
<feature type="region of interest" description="Disordered" evidence="1">
    <location>
        <begin position="23"/>
        <end position="57"/>
    </location>
</feature>
<keyword evidence="3" id="KW-1185">Reference proteome</keyword>
<evidence type="ECO:0000256" key="1">
    <source>
        <dbReference type="SAM" id="MobiDB-lite"/>
    </source>
</evidence>
<reference evidence="2 3" key="1">
    <citation type="submission" date="2024-03" db="EMBL/GenBank/DDBJ databases">
        <authorList>
            <person name="Martinez-Hernandez J."/>
        </authorList>
    </citation>
    <scope>NUCLEOTIDE SEQUENCE [LARGE SCALE GENOMIC DNA]</scope>
</reference>
<dbReference type="AlphaFoldDB" id="A0AAV1WU29"/>
<proteinExistence type="predicted"/>
<protein>
    <submittedName>
        <fullName evidence="2">Uncharacterized protein</fullName>
    </submittedName>
</protein>
<dbReference type="EMBL" id="CAXHTB010000009">
    <property type="protein sequence ID" value="CAL0312667.1"/>
    <property type="molecule type" value="Genomic_DNA"/>
</dbReference>
<dbReference type="Proteomes" id="UP001497480">
    <property type="component" value="Unassembled WGS sequence"/>
</dbReference>
<organism evidence="2 3">
    <name type="scientific">Lupinus luteus</name>
    <name type="common">European yellow lupine</name>
    <dbReference type="NCBI Taxonomy" id="3873"/>
    <lineage>
        <taxon>Eukaryota</taxon>
        <taxon>Viridiplantae</taxon>
        <taxon>Streptophyta</taxon>
        <taxon>Embryophyta</taxon>
        <taxon>Tracheophyta</taxon>
        <taxon>Spermatophyta</taxon>
        <taxon>Magnoliopsida</taxon>
        <taxon>eudicotyledons</taxon>
        <taxon>Gunneridae</taxon>
        <taxon>Pentapetalae</taxon>
        <taxon>rosids</taxon>
        <taxon>fabids</taxon>
        <taxon>Fabales</taxon>
        <taxon>Fabaceae</taxon>
        <taxon>Papilionoideae</taxon>
        <taxon>50 kb inversion clade</taxon>
        <taxon>genistoids sensu lato</taxon>
        <taxon>core genistoids</taxon>
        <taxon>Genisteae</taxon>
        <taxon>Lupinus</taxon>
    </lineage>
</organism>
<gene>
    <name evidence="2" type="ORF">LLUT_LOCUS13727</name>
</gene>
<sequence>MLAFQQGPLEEYVTRRRLEKKVAATTYGKGSKSHSHRNSKKIEVRDNKASSSTKGLEGVVMATLKGPKWAQLKS</sequence>
<comment type="caution">
    <text evidence="2">The sequence shown here is derived from an EMBL/GenBank/DDBJ whole genome shotgun (WGS) entry which is preliminary data.</text>
</comment>
<name>A0AAV1WU29_LUPLU</name>